<dbReference type="EMBL" id="JYDT01000121">
    <property type="protein sequence ID" value="KRY84171.1"/>
    <property type="molecule type" value="Genomic_DNA"/>
</dbReference>
<proteinExistence type="predicted"/>
<organism evidence="1 2">
    <name type="scientific">Trichinella pseudospiralis</name>
    <name type="common">Parasitic roundworm</name>
    <dbReference type="NCBI Taxonomy" id="6337"/>
    <lineage>
        <taxon>Eukaryota</taxon>
        <taxon>Metazoa</taxon>
        <taxon>Ecdysozoa</taxon>
        <taxon>Nematoda</taxon>
        <taxon>Enoplea</taxon>
        <taxon>Dorylaimia</taxon>
        <taxon>Trichinellida</taxon>
        <taxon>Trichinellidae</taxon>
        <taxon>Trichinella</taxon>
    </lineage>
</organism>
<dbReference type="AlphaFoldDB" id="A0A0V1FDR2"/>
<evidence type="ECO:0000313" key="2">
    <source>
        <dbReference type="Proteomes" id="UP000054995"/>
    </source>
</evidence>
<reference evidence="1 2" key="1">
    <citation type="submission" date="2015-01" db="EMBL/GenBank/DDBJ databases">
        <title>Evolution of Trichinella species and genotypes.</title>
        <authorList>
            <person name="Korhonen P.K."/>
            <person name="Edoardo P."/>
            <person name="Giuseppe L.R."/>
            <person name="Gasser R.B."/>
        </authorList>
    </citation>
    <scope>NUCLEOTIDE SEQUENCE [LARGE SCALE GENOMIC DNA]</scope>
    <source>
        <strain evidence="1">ISS470</strain>
    </source>
</reference>
<evidence type="ECO:0000313" key="1">
    <source>
        <dbReference type="EMBL" id="KRY84171.1"/>
    </source>
</evidence>
<gene>
    <name evidence="1" type="ORF">T4D_11917</name>
</gene>
<protein>
    <submittedName>
        <fullName evidence="1">Uncharacterized protein</fullName>
    </submittedName>
</protein>
<sequence>MLFSKRNCELHVNFNGTAANFIIVKKMERLTVLKYFIRMNIFLLTFSGIGEIEQNLENFEYKNGNYRLLFINAER</sequence>
<dbReference type="Proteomes" id="UP000054995">
    <property type="component" value="Unassembled WGS sequence"/>
</dbReference>
<keyword evidence="2" id="KW-1185">Reference proteome</keyword>
<comment type="caution">
    <text evidence="1">The sequence shown here is derived from an EMBL/GenBank/DDBJ whole genome shotgun (WGS) entry which is preliminary data.</text>
</comment>
<accession>A0A0V1FDR2</accession>
<name>A0A0V1FDR2_TRIPS</name>